<proteinExistence type="predicted"/>
<organism evidence="1 2">
    <name type="scientific">Candidatus Phytoplasma pruni</name>
    <dbReference type="NCBI Taxonomy" id="479893"/>
    <lineage>
        <taxon>Bacteria</taxon>
        <taxon>Bacillati</taxon>
        <taxon>Mycoplasmatota</taxon>
        <taxon>Mollicutes</taxon>
        <taxon>Acholeplasmatales</taxon>
        <taxon>Acholeplasmataceae</taxon>
        <taxon>Candidatus Phytoplasma</taxon>
        <taxon>16SrIII (X-disease group)</taxon>
    </lineage>
</organism>
<name>A0A0M1MZU5_9MOLU</name>
<dbReference type="RefSeq" id="WP_235443213.1">
    <property type="nucleotide sequence ID" value="NZ_LHCF01000008.1"/>
</dbReference>
<dbReference type="EMBL" id="LHCF01000008">
    <property type="protein sequence ID" value="KOR75417.1"/>
    <property type="molecule type" value="Genomic_DNA"/>
</dbReference>
<accession>A0A0M1MZU5</accession>
<dbReference type="PATRIC" id="fig|479893.3.peg.385"/>
<protein>
    <submittedName>
        <fullName evidence="1">Uncharacterized protein</fullName>
    </submittedName>
</protein>
<evidence type="ECO:0000313" key="2">
    <source>
        <dbReference type="Proteomes" id="UP000037386"/>
    </source>
</evidence>
<gene>
    <name evidence="1" type="ORF">CPX_001589</name>
</gene>
<evidence type="ECO:0000313" key="1">
    <source>
        <dbReference type="EMBL" id="KOR75417.1"/>
    </source>
</evidence>
<dbReference type="STRING" id="479893.CPX_001589"/>
<comment type="caution">
    <text evidence="1">The sequence shown here is derived from an EMBL/GenBank/DDBJ whole genome shotgun (WGS) entry which is preliminary data.</text>
</comment>
<reference evidence="2" key="1">
    <citation type="submission" date="2015-05" db="EMBL/GenBank/DDBJ databases">
        <title>Draft genome sequence of 'Candidatus Phytoplasma Pruni' strain CX, a plant pathogenic bacterium.</title>
        <authorList>
            <person name="Lee I.-M."/>
            <person name="Bottner-Parker K.D."/>
            <person name="Shao J."/>
            <person name="Gundersen-Rindal D.E."/>
            <person name="Zhao Y."/>
            <person name="Davis R.E."/>
        </authorList>
    </citation>
    <scope>NUCLEOTIDE SEQUENCE [LARGE SCALE GENOMIC DNA]</scope>
    <source>
        <strain evidence="2">CX</strain>
    </source>
</reference>
<sequence length="137" mass="16560">MSFNQKNVPSITDIEKNNKDFSHNNLLFVLNYLNNLLQNNNFFLYDYQAKSAPFEQEIDQQTKILNQQIFLKLKDLNVDHRNNLSYIKNKFQSILYTNFIQKDKKERKYIKELIQKIKHNNFAKKKLTLYLNKILIL</sequence>
<dbReference type="AlphaFoldDB" id="A0A0M1MZU5"/>
<dbReference type="Proteomes" id="UP000037386">
    <property type="component" value="Unassembled WGS sequence"/>
</dbReference>